<comment type="caution">
    <text evidence="2">The sequence shown here is derived from an EMBL/GenBank/DDBJ whole genome shotgun (WGS) entry which is preliminary data.</text>
</comment>
<sequence length="153" mass="16733">MMEKIGLKYGLLTAIGLIVYFLLMRVLGLVHIIELRFFNGVIMAVGVVLAIKAYKNQVANKIGYFKGLGTGIVTAVVSTTIFSVFMVSYVKIGGTALIEMLSAEQYFGERIVATPGVVIFTVLMLEGVISGFMIAFIAMQYFKQREHKVPGAP</sequence>
<dbReference type="InterPro" id="IPR025250">
    <property type="entry name" value="DUF4199"/>
</dbReference>
<feature type="transmembrane region" description="Helical" evidence="1">
    <location>
        <begin position="37"/>
        <end position="55"/>
    </location>
</feature>
<reference evidence="3" key="1">
    <citation type="submission" date="2018-08" db="EMBL/GenBank/DDBJ databases">
        <title>Mucilaginibacter sp. MYSH2.</title>
        <authorList>
            <person name="Seo T."/>
        </authorList>
    </citation>
    <scope>NUCLEOTIDE SEQUENCE [LARGE SCALE GENOMIC DNA]</scope>
    <source>
        <strain evidence="3">KIRAN</strain>
    </source>
</reference>
<evidence type="ECO:0000256" key="1">
    <source>
        <dbReference type="SAM" id="Phobius"/>
    </source>
</evidence>
<evidence type="ECO:0008006" key="4">
    <source>
        <dbReference type="Google" id="ProtNLM"/>
    </source>
</evidence>
<organism evidence="2 3">
    <name type="scientific">Pontibacter oryzae</name>
    <dbReference type="NCBI Taxonomy" id="2304593"/>
    <lineage>
        <taxon>Bacteria</taxon>
        <taxon>Pseudomonadati</taxon>
        <taxon>Bacteroidota</taxon>
        <taxon>Cytophagia</taxon>
        <taxon>Cytophagales</taxon>
        <taxon>Hymenobacteraceae</taxon>
        <taxon>Pontibacter</taxon>
    </lineage>
</organism>
<gene>
    <name evidence="2" type="ORF">D1627_07315</name>
</gene>
<evidence type="ECO:0000313" key="3">
    <source>
        <dbReference type="Proteomes" id="UP000266005"/>
    </source>
</evidence>
<dbReference type="Pfam" id="PF13858">
    <property type="entry name" value="DUF4199"/>
    <property type="match status" value="1"/>
</dbReference>
<dbReference type="AlphaFoldDB" id="A0A399SIV6"/>
<keyword evidence="1" id="KW-0472">Membrane</keyword>
<accession>A0A399SIV6</accession>
<proteinExistence type="predicted"/>
<dbReference type="Proteomes" id="UP000266005">
    <property type="component" value="Unassembled WGS sequence"/>
</dbReference>
<evidence type="ECO:0000313" key="2">
    <source>
        <dbReference type="EMBL" id="RIJ41817.1"/>
    </source>
</evidence>
<keyword evidence="3" id="KW-1185">Reference proteome</keyword>
<name>A0A399SIV6_9BACT</name>
<protein>
    <recommendedName>
        <fullName evidence="4">DUF4199 domain-containing protein</fullName>
    </recommendedName>
</protein>
<feature type="transmembrane region" description="Helical" evidence="1">
    <location>
        <begin position="67"/>
        <end position="92"/>
    </location>
</feature>
<dbReference type="EMBL" id="QWGE01000002">
    <property type="protein sequence ID" value="RIJ41817.1"/>
    <property type="molecule type" value="Genomic_DNA"/>
</dbReference>
<keyword evidence="1" id="KW-0812">Transmembrane</keyword>
<feature type="transmembrane region" description="Helical" evidence="1">
    <location>
        <begin position="112"/>
        <end position="138"/>
    </location>
</feature>
<dbReference type="OrthoDB" id="979246at2"/>
<feature type="transmembrane region" description="Helical" evidence="1">
    <location>
        <begin position="9"/>
        <end position="31"/>
    </location>
</feature>
<dbReference type="RefSeq" id="WP_119431563.1">
    <property type="nucleotide sequence ID" value="NZ_QWGE01000002.1"/>
</dbReference>
<keyword evidence="1" id="KW-1133">Transmembrane helix</keyword>